<evidence type="ECO:0000256" key="20">
    <source>
        <dbReference type="ARBA" id="ARBA00053509"/>
    </source>
</evidence>
<evidence type="ECO:0000256" key="19">
    <source>
        <dbReference type="ARBA" id="ARBA00023328"/>
    </source>
</evidence>
<evidence type="ECO:0000256" key="5">
    <source>
        <dbReference type="ARBA" id="ARBA00008029"/>
    </source>
</evidence>
<keyword evidence="8" id="KW-1017">Isopeptide bond</keyword>
<keyword evidence="11" id="KW-0498">Mitosis</keyword>
<keyword evidence="15 23" id="KW-0175">Coiled coil</keyword>
<dbReference type="Ensembl" id="ENSACLT00000088312.1">
    <property type="protein sequence ID" value="ENSACLP00000054548.1"/>
    <property type="gene ID" value="ENSACLG00000004464.2"/>
</dbReference>
<reference evidence="24" key="3">
    <citation type="submission" date="2025-09" db="UniProtKB">
        <authorList>
            <consortium name="Ensembl"/>
        </authorList>
    </citation>
    <scope>IDENTIFICATION</scope>
</reference>
<dbReference type="SUPFAM" id="SSF57997">
    <property type="entry name" value="Tropomyosin"/>
    <property type="match status" value="1"/>
</dbReference>
<dbReference type="SUPFAM" id="SSF75704">
    <property type="entry name" value="Mitotic arrest deficient-like 1, Mad1"/>
    <property type="match status" value="1"/>
</dbReference>
<evidence type="ECO:0000256" key="9">
    <source>
        <dbReference type="ARBA" id="ARBA00022553"/>
    </source>
</evidence>
<dbReference type="FunFam" id="1.20.5.170:FF:000051">
    <property type="entry name" value="mitotic spindle assembly checkpoint protein MAD1"/>
    <property type="match status" value="1"/>
</dbReference>
<comment type="subcellular location">
    <subcellularLocation>
        <location evidence="3">Chromosome</location>
        <location evidence="3">Centromere</location>
        <location evidence="3">Kinetochore</location>
    </subcellularLocation>
    <subcellularLocation>
        <location evidence="2">Cytoplasm</location>
        <location evidence="2">Cytoskeleton</location>
        <location evidence="2">Microtubule organizing center</location>
        <location evidence="2">Centrosome</location>
    </subcellularLocation>
    <subcellularLocation>
        <location evidence="4">Cytoplasm</location>
        <location evidence="4">Cytoskeleton</location>
        <location evidence="4">Spindle pole</location>
    </subcellularLocation>
    <subcellularLocation>
        <location evidence="1">Nucleus envelope</location>
    </subcellularLocation>
</comment>
<evidence type="ECO:0000313" key="24">
    <source>
        <dbReference type="Ensembl" id="ENSACLP00000054548.1"/>
    </source>
</evidence>
<keyword evidence="6" id="KW-0158">Chromosome</keyword>
<evidence type="ECO:0000313" key="25">
    <source>
        <dbReference type="Proteomes" id="UP000265100"/>
    </source>
</evidence>
<dbReference type="GO" id="GO:0005635">
    <property type="term" value="C:nuclear envelope"/>
    <property type="evidence" value="ECO:0007669"/>
    <property type="project" value="UniProtKB-SubCell"/>
</dbReference>
<sequence>MDLEDDTTILTTLKSFNSFISRPEHPQRLSEHSAGSGILQSQYKRSMELLEAAERVHSKNRYLQLDQEKKQMELSHKRARFELERAASDSARDLEHEVDRNQELLGQIKKLEERAEEVNKKLTEQKEANDALQKNLEGLNKTLEERDDKLGTANQTIRSLKDEIRELRQKIQNQDSKMSAQTLENQELQEKIDLQQRKYQEVSQLCQSLQAAQSSCSDHIIKIKELERRLVFQEQDFAIVKTVKSEVARVPDLEKELKRLRDDNAYLRESRENCSLLKEEVEGLRKKLERMEKTKEELINMELEKERLTEKLHAWENLGQSTGLNISVRSVERSQSELRAELTQQHSKTLEEQKKREAQDALVRRLQKRVLLLTKERDGMRAILESYDSELAPTEYSPQLSKRLREAEDILLKTQSHNAEMEVCLQACINILFFFALLNSVCACIFFLRQKIEDLERERQRLEEQNNILEMRLERHNLQGDYDPVKTRVLHLKMNPTAIAKQERQQEVEALRQEVTRLRDLVRSLQSGGAVGHSQDDTHNPSFSLSLAPSKEVLDLRKQMESSELRNQRLKEVFQRKIQEFRTVCYVLTGYQIDITTENQYRLTSVYAEHMDDSLLFKKGSNGSMQLMETEFSKTLGEMVALHLHHQKSIPAFLSAVTLDLFSRQTTV</sequence>
<evidence type="ECO:0000256" key="2">
    <source>
        <dbReference type="ARBA" id="ARBA00004300"/>
    </source>
</evidence>
<dbReference type="GO" id="GO:0051315">
    <property type="term" value="P:attachment of mitotic spindle microtubules to kinetochore"/>
    <property type="evidence" value="ECO:0007669"/>
    <property type="project" value="TreeGrafter"/>
</dbReference>
<dbReference type="GO" id="GO:0072686">
    <property type="term" value="C:mitotic spindle"/>
    <property type="evidence" value="ECO:0007669"/>
    <property type="project" value="TreeGrafter"/>
</dbReference>
<keyword evidence="18" id="KW-0131">Cell cycle</keyword>
<evidence type="ECO:0000256" key="6">
    <source>
        <dbReference type="ARBA" id="ARBA00022454"/>
    </source>
</evidence>
<evidence type="ECO:0000256" key="8">
    <source>
        <dbReference type="ARBA" id="ARBA00022499"/>
    </source>
</evidence>
<keyword evidence="16" id="KW-0206">Cytoskeleton</keyword>
<dbReference type="GO" id="GO:0007094">
    <property type="term" value="P:mitotic spindle assembly checkpoint signaling"/>
    <property type="evidence" value="ECO:0007669"/>
    <property type="project" value="InterPro"/>
</dbReference>
<reference evidence="24" key="1">
    <citation type="submission" date="2018-05" db="EMBL/GenBank/DDBJ databases">
        <authorList>
            <person name="Datahose"/>
        </authorList>
    </citation>
    <scope>NUCLEOTIDE SEQUENCE</scope>
</reference>
<dbReference type="GO" id="GO:1990728">
    <property type="term" value="C:mitotic spindle assembly checkpoint MAD1-MAD2 complex"/>
    <property type="evidence" value="ECO:0007669"/>
    <property type="project" value="UniProtKB-ARBA"/>
</dbReference>
<dbReference type="GO" id="GO:0051301">
    <property type="term" value="P:cell division"/>
    <property type="evidence" value="ECO:0007669"/>
    <property type="project" value="UniProtKB-KW"/>
</dbReference>
<evidence type="ECO:0000256" key="1">
    <source>
        <dbReference type="ARBA" id="ARBA00004259"/>
    </source>
</evidence>
<evidence type="ECO:0000256" key="10">
    <source>
        <dbReference type="ARBA" id="ARBA00022618"/>
    </source>
</evidence>
<dbReference type="Gene3D" id="3.30.457.60">
    <property type="match status" value="1"/>
</dbReference>
<name>A0AAX7TC85_ASTCA</name>
<dbReference type="PANTHER" id="PTHR23168:SF0">
    <property type="entry name" value="MITOTIC SPINDLE ASSEMBLY CHECKPOINT PROTEIN MAD1"/>
    <property type="match status" value="1"/>
</dbReference>
<dbReference type="FunFam" id="3.30.457.60:FF:000002">
    <property type="entry name" value="Mitotic spindle assembly checkpoint protein MAD1"/>
    <property type="match status" value="1"/>
</dbReference>
<keyword evidence="12" id="KW-0995">Kinetochore</keyword>
<keyword evidence="25" id="KW-1185">Reference proteome</keyword>
<evidence type="ECO:0000256" key="12">
    <source>
        <dbReference type="ARBA" id="ARBA00022838"/>
    </source>
</evidence>
<gene>
    <name evidence="24" type="primary">MAD1L1</name>
</gene>
<organism evidence="24 25">
    <name type="scientific">Astatotilapia calliptera</name>
    <name type="common">Eastern happy</name>
    <name type="synonym">Chromis callipterus</name>
    <dbReference type="NCBI Taxonomy" id="8154"/>
    <lineage>
        <taxon>Eukaryota</taxon>
        <taxon>Metazoa</taxon>
        <taxon>Chordata</taxon>
        <taxon>Craniata</taxon>
        <taxon>Vertebrata</taxon>
        <taxon>Euteleostomi</taxon>
        <taxon>Actinopterygii</taxon>
        <taxon>Neopterygii</taxon>
        <taxon>Teleostei</taxon>
        <taxon>Neoteleostei</taxon>
        <taxon>Acanthomorphata</taxon>
        <taxon>Ovalentaria</taxon>
        <taxon>Cichlomorphae</taxon>
        <taxon>Cichliformes</taxon>
        <taxon>Cichlidae</taxon>
        <taxon>African cichlids</taxon>
        <taxon>Pseudocrenilabrinae</taxon>
        <taxon>Haplochromini</taxon>
        <taxon>Astatotilapia</taxon>
    </lineage>
</organism>
<evidence type="ECO:0000256" key="21">
    <source>
        <dbReference type="ARBA" id="ARBA00073985"/>
    </source>
</evidence>
<keyword evidence="10" id="KW-0132">Cell division</keyword>
<keyword evidence="7" id="KW-0963">Cytoplasm</keyword>
<dbReference type="Gene3D" id="6.10.250.90">
    <property type="match status" value="1"/>
</dbReference>
<evidence type="ECO:0000256" key="22">
    <source>
        <dbReference type="ARBA" id="ARBA00075803"/>
    </source>
</evidence>
<evidence type="ECO:0000256" key="13">
    <source>
        <dbReference type="ARBA" id="ARBA00022843"/>
    </source>
</evidence>
<evidence type="ECO:0000256" key="23">
    <source>
        <dbReference type="SAM" id="Coils"/>
    </source>
</evidence>
<feature type="coiled-coil region" evidence="23">
    <location>
        <begin position="445"/>
        <end position="528"/>
    </location>
</feature>
<keyword evidence="19" id="KW-0137">Centromere</keyword>
<evidence type="ECO:0000256" key="15">
    <source>
        <dbReference type="ARBA" id="ARBA00023054"/>
    </source>
</evidence>
<keyword evidence="13" id="KW-0832">Ubl conjugation</keyword>
<keyword evidence="9" id="KW-0597">Phosphoprotein</keyword>
<evidence type="ECO:0000256" key="14">
    <source>
        <dbReference type="ARBA" id="ARBA00022990"/>
    </source>
</evidence>
<comment type="function">
    <text evidence="20">Component of the spindle-assembly checkpoint that prevents the onset of anaphase until all chromosomes are properly aligned at the metaphase plate. Forms a heterotetrameric complex with the closed conformation form of MAD2L1 (C-MAD2) at unattached kinetochores during prometaphase, recruits an open conformation of MAD2L1 (O-MAD2) and promotes the conversion of O-MAD2 to C-MAD2, which ensures mitotic checkpoint signaling.</text>
</comment>
<dbReference type="InterPro" id="IPR008672">
    <property type="entry name" value="Mad1"/>
</dbReference>
<accession>A0AAX7TC85</accession>
<dbReference type="GO" id="GO:1990706">
    <property type="term" value="C:MAD1 complex"/>
    <property type="evidence" value="ECO:0007669"/>
    <property type="project" value="UniProtKB-ARBA"/>
</dbReference>
<dbReference type="GO" id="GO:0000776">
    <property type="term" value="C:kinetochore"/>
    <property type="evidence" value="ECO:0007669"/>
    <property type="project" value="UniProtKB-KW"/>
</dbReference>
<keyword evidence="14" id="KW-0007">Acetylation</keyword>
<evidence type="ECO:0000256" key="7">
    <source>
        <dbReference type="ARBA" id="ARBA00022490"/>
    </source>
</evidence>
<dbReference type="GO" id="GO:0000922">
    <property type="term" value="C:spindle pole"/>
    <property type="evidence" value="ECO:0007669"/>
    <property type="project" value="UniProtKB-SubCell"/>
</dbReference>
<dbReference type="GO" id="GO:0005813">
    <property type="term" value="C:centrosome"/>
    <property type="evidence" value="ECO:0007669"/>
    <property type="project" value="UniProtKB-SubCell"/>
</dbReference>
<evidence type="ECO:0000256" key="4">
    <source>
        <dbReference type="ARBA" id="ARBA00004647"/>
    </source>
</evidence>
<proteinExistence type="inferred from homology"/>
<evidence type="ECO:0000256" key="17">
    <source>
        <dbReference type="ARBA" id="ARBA00023242"/>
    </source>
</evidence>
<reference evidence="24" key="2">
    <citation type="submission" date="2025-08" db="UniProtKB">
        <authorList>
            <consortium name="Ensembl"/>
        </authorList>
    </citation>
    <scope>IDENTIFICATION</scope>
</reference>
<dbReference type="Pfam" id="PF05557">
    <property type="entry name" value="MAD"/>
    <property type="match status" value="2"/>
</dbReference>
<dbReference type="AlphaFoldDB" id="A0AAX7TC85"/>
<dbReference type="PANTHER" id="PTHR23168">
    <property type="entry name" value="MITOTIC SPINDLE ASSEMBLY CHECKPOINT PROTEIN MAD1 MITOTIC ARREST DEFICIENT-LIKE PROTEIN 1"/>
    <property type="match status" value="1"/>
</dbReference>
<dbReference type="Gene3D" id="1.20.5.170">
    <property type="match status" value="1"/>
</dbReference>
<evidence type="ECO:0000256" key="11">
    <source>
        <dbReference type="ARBA" id="ARBA00022776"/>
    </source>
</evidence>
<comment type="similarity">
    <text evidence="5">Belongs to the MAD1 family.</text>
</comment>
<evidence type="ECO:0000256" key="18">
    <source>
        <dbReference type="ARBA" id="ARBA00023306"/>
    </source>
</evidence>
<protein>
    <recommendedName>
        <fullName evidence="21">Mitotic spindle assembly checkpoint protein MAD1</fullName>
    </recommendedName>
    <alternativeName>
        <fullName evidence="22">Mitotic arrest deficient 1-like protein 1</fullName>
    </alternativeName>
</protein>
<dbReference type="Proteomes" id="UP000265100">
    <property type="component" value="Chromosome 6"/>
</dbReference>
<keyword evidence="17" id="KW-0539">Nucleus</keyword>
<dbReference type="GeneTree" id="ENSGT00390000001316"/>
<evidence type="ECO:0000256" key="16">
    <source>
        <dbReference type="ARBA" id="ARBA00023212"/>
    </source>
</evidence>
<evidence type="ECO:0000256" key="3">
    <source>
        <dbReference type="ARBA" id="ARBA00004629"/>
    </source>
</evidence>
<feature type="coiled-coil region" evidence="23">
    <location>
        <begin position="94"/>
        <end position="318"/>
    </location>
</feature>